<dbReference type="PANTHER" id="PTHR35446:SF3">
    <property type="entry name" value="CMD DOMAIN-CONTAINING PROTEIN"/>
    <property type="match status" value="1"/>
</dbReference>
<dbReference type="Pfam" id="PF02627">
    <property type="entry name" value="CMD"/>
    <property type="match status" value="1"/>
</dbReference>
<dbReference type="InterPro" id="IPR003779">
    <property type="entry name" value="CMD-like"/>
</dbReference>
<reference evidence="3" key="1">
    <citation type="journal article" date="2019" name="Int. J. Syst. Evol. Microbiol.">
        <title>The Global Catalogue of Microorganisms (GCM) 10K type strain sequencing project: providing services to taxonomists for standard genome sequencing and annotation.</title>
        <authorList>
            <consortium name="The Broad Institute Genomics Platform"/>
            <consortium name="The Broad Institute Genome Sequencing Center for Infectious Disease"/>
            <person name="Wu L."/>
            <person name="Ma J."/>
        </authorList>
    </citation>
    <scope>NUCLEOTIDE SEQUENCE [LARGE SCALE GENOMIC DNA]</scope>
    <source>
        <strain evidence="3">JCM 19134</strain>
    </source>
</reference>
<protein>
    <submittedName>
        <fullName evidence="2">Carboxymuconolactone decarboxylase family protein</fullName>
    </submittedName>
</protein>
<dbReference type="PANTHER" id="PTHR35446">
    <property type="entry name" value="SI:CH211-175M2.5"/>
    <property type="match status" value="1"/>
</dbReference>
<organism evidence="2 3">
    <name type="scientific">Halioxenophilus aromaticivorans</name>
    <dbReference type="NCBI Taxonomy" id="1306992"/>
    <lineage>
        <taxon>Bacteria</taxon>
        <taxon>Pseudomonadati</taxon>
        <taxon>Pseudomonadota</taxon>
        <taxon>Gammaproteobacteria</taxon>
        <taxon>Alteromonadales</taxon>
        <taxon>Alteromonadaceae</taxon>
        <taxon>Halioxenophilus</taxon>
    </lineage>
</organism>
<name>A0AAV3U733_9ALTE</name>
<dbReference type="GO" id="GO:0051920">
    <property type="term" value="F:peroxiredoxin activity"/>
    <property type="evidence" value="ECO:0007669"/>
    <property type="project" value="InterPro"/>
</dbReference>
<evidence type="ECO:0000259" key="1">
    <source>
        <dbReference type="Pfam" id="PF02627"/>
    </source>
</evidence>
<dbReference type="Proteomes" id="UP001409585">
    <property type="component" value="Unassembled WGS sequence"/>
</dbReference>
<feature type="domain" description="Carboxymuconolactone decarboxylase-like" evidence="1">
    <location>
        <begin position="39"/>
        <end position="105"/>
    </location>
</feature>
<dbReference type="AlphaFoldDB" id="A0AAV3U733"/>
<dbReference type="RefSeq" id="WP_344799467.1">
    <property type="nucleotide sequence ID" value="NZ_AP031496.1"/>
</dbReference>
<accession>A0AAV3U733</accession>
<dbReference type="NCBIfam" id="TIGR00778">
    <property type="entry name" value="ahpD_dom"/>
    <property type="match status" value="1"/>
</dbReference>
<proteinExistence type="predicted"/>
<evidence type="ECO:0000313" key="3">
    <source>
        <dbReference type="Proteomes" id="UP001409585"/>
    </source>
</evidence>
<evidence type="ECO:0000313" key="2">
    <source>
        <dbReference type="EMBL" id="GAA4954098.1"/>
    </source>
</evidence>
<dbReference type="EMBL" id="BAABLX010000054">
    <property type="protein sequence ID" value="GAA4954098.1"/>
    <property type="molecule type" value="Genomic_DNA"/>
</dbReference>
<gene>
    <name evidence="2" type="ORF">GCM10025791_38020</name>
</gene>
<dbReference type="InterPro" id="IPR029032">
    <property type="entry name" value="AhpD-like"/>
</dbReference>
<keyword evidence="3" id="KW-1185">Reference proteome</keyword>
<sequence>MFNAIQPETASSEALAALNEAKSQFGAVINLFKVTANGPNVLKGIAAFNRELSESIELTPAETELVAMLTSALNHCDYCVNVHMQIGKMHKLSEEDLVEALSARAQSPRNQALLDYTNELVRNRGRVSKHAIDNAIAEGFSQKALLEVIGVVGVYTSLQYIRHVADPEHDFPRVKQFNACEHGA</sequence>
<dbReference type="Gene3D" id="1.20.1290.10">
    <property type="entry name" value="AhpD-like"/>
    <property type="match status" value="1"/>
</dbReference>
<dbReference type="InterPro" id="IPR004675">
    <property type="entry name" value="AhpD_core"/>
</dbReference>
<dbReference type="SUPFAM" id="SSF69118">
    <property type="entry name" value="AhpD-like"/>
    <property type="match status" value="1"/>
</dbReference>
<comment type="caution">
    <text evidence="2">The sequence shown here is derived from an EMBL/GenBank/DDBJ whole genome shotgun (WGS) entry which is preliminary data.</text>
</comment>